<keyword evidence="3" id="KW-1185">Reference proteome</keyword>
<reference evidence="2 3" key="1">
    <citation type="submission" date="2021-07" db="EMBL/GenBank/DDBJ databases">
        <title>The Aristolochia fimbriata genome: insights into angiosperm evolution, floral development and chemical biosynthesis.</title>
        <authorList>
            <person name="Jiao Y."/>
        </authorList>
    </citation>
    <scope>NUCLEOTIDE SEQUENCE [LARGE SCALE GENOMIC DNA]</scope>
    <source>
        <strain evidence="2">IBCAS-2021</strain>
        <tissue evidence="2">Leaf</tissue>
    </source>
</reference>
<dbReference type="AlphaFoldDB" id="A0AAV7DXC3"/>
<feature type="region of interest" description="Disordered" evidence="1">
    <location>
        <begin position="1"/>
        <end position="87"/>
    </location>
</feature>
<organism evidence="2 3">
    <name type="scientific">Aristolochia fimbriata</name>
    <name type="common">White veined hardy Dutchman's pipe vine</name>
    <dbReference type="NCBI Taxonomy" id="158543"/>
    <lineage>
        <taxon>Eukaryota</taxon>
        <taxon>Viridiplantae</taxon>
        <taxon>Streptophyta</taxon>
        <taxon>Embryophyta</taxon>
        <taxon>Tracheophyta</taxon>
        <taxon>Spermatophyta</taxon>
        <taxon>Magnoliopsida</taxon>
        <taxon>Magnoliidae</taxon>
        <taxon>Piperales</taxon>
        <taxon>Aristolochiaceae</taxon>
        <taxon>Aristolochia</taxon>
    </lineage>
</organism>
<proteinExistence type="predicted"/>
<feature type="compositionally biased region" description="Gly residues" evidence="1">
    <location>
        <begin position="1"/>
        <end position="11"/>
    </location>
</feature>
<name>A0AAV7DXC3_ARIFI</name>
<dbReference type="Proteomes" id="UP000825729">
    <property type="component" value="Unassembled WGS sequence"/>
</dbReference>
<sequence>MRRKWGGGGGRELGKAWTEGGEGRGGERGRGRGWVMSPSNRAGGTSHPCGRACRLKAGFSKSPVGRDEPPPPARPAHVSRSPSPRVESSPLYWITLMLYHLGRAV</sequence>
<evidence type="ECO:0000256" key="1">
    <source>
        <dbReference type="SAM" id="MobiDB-lite"/>
    </source>
</evidence>
<dbReference type="EMBL" id="JAINDJ010000008">
    <property type="protein sequence ID" value="KAG9440649.1"/>
    <property type="molecule type" value="Genomic_DNA"/>
</dbReference>
<protein>
    <submittedName>
        <fullName evidence="2">Uncharacterized protein</fullName>
    </submittedName>
</protein>
<feature type="compositionally biased region" description="Basic and acidic residues" evidence="1">
    <location>
        <begin position="21"/>
        <end position="30"/>
    </location>
</feature>
<gene>
    <name evidence="2" type="ORF">H6P81_020814</name>
</gene>
<evidence type="ECO:0000313" key="3">
    <source>
        <dbReference type="Proteomes" id="UP000825729"/>
    </source>
</evidence>
<accession>A0AAV7DXC3</accession>
<comment type="caution">
    <text evidence="2">The sequence shown here is derived from an EMBL/GenBank/DDBJ whole genome shotgun (WGS) entry which is preliminary data.</text>
</comment>
<feature type="compositionally biased region" description="Low complexity" evidence="1">
    <location>
        <begin position="78"/>
        <end position="87"/>
    </location>
</feature>
<evidence type="ECO:0000313" key="2">
    <source>
        <dbReference type="EMBL" id="KAG9440649.1"/>
    </source>
</evidence>